<sequence length="85" mass="9535">MLSRTIPRRVNALALTARRAYTVGRTEGSVAESKGFSKKEKAVEDQYARKHEQEQLAKLRKEIEKKKAELASLEQQAAETSSKSS</sequence>
<keyword evidence="2" id="KW-1185">Reference proteome</keyword>
<gene>
    <name evidence="1" type="ORF">K488DRAFT_84866</name>
</gene>
<reference evidence="1" key="1">
    <citation type="submission" date="2021-02" db="EMBL/GenBank/DDBJ databases">
        <authorList>
            <consortium name="DOE Joint Genome Institute"/>
            <person name="Ahrendt S."/>
            <person name="Looney B.P."/>
            <person name="Miyauchi S."/>
            <person name="Morin E."/>
            <person name="Drula E."/>
            <person name="Courty P.E."/>
            <person name="Chicoki N."/>
            <person name="Fauchery L."/>
            <person name="Kohler A."/>
            <person name="Kuo A."/>
            <person name="Labutti K."/>
            <person name="Pangilinan J."/>
            <person name="Lipzen A."/>
            <person name="Riley R."/>
            <person name="Andreopoulos W."/>
            <person name="He G."/>
            <person name="Johnson J."/>
            <person name="Barry K.W."/>
            <person name="Grigoriev I.V."/>
            <person name="Nagy L."/>
            <person name="Hibbett D."/>
            <person name="Henrissat B."/>
            <person name="Matheny P.B."/>
            <person name="Labbe J."/>
            <person name="Martin F."/>
        </authorList>
    </citation>
    <scope>NUCLEOTIDE SEQUENCE</scope>
    <source>
        <strain evidence="1">EC-137</strain>
    </source>
</reference>
<reference evidence="1" key="2">
    <citation type="journal article" date="2022" name="New Phytol.">
        <title>Evolutionary transition to the ectomycorrhizal habit in the genomes of a hyperdiverse lineage of mushroom-forming fungi.</title>
        <authorList>
            <person name="Looney B."/>
            <person name="Miyauchi S."/>
            <person name="Morin E."/>
            <person name="Drula E."/>
            <person name="Courty P.E."/>
            <person name="Kohler A."/>
            <person name="Kuo A."/>
            <person name="LaButti K."/>
            <person name="Pangilinan J."/>
            <person name="Lipzen A."/>
            <person name="Riley R."/>
            <person name="Andreopoulos W."/>
            <person name="He G."/>
            <person name="Johnson J."/>
            <person name="Nolan M."/>
            <person name="Tritt A."/>
            <person name="Barry K.W."/>
            <person name="Grigoriev I.V."/>
            <person name="Nagy L.G."/>
            <person name="Hibbett D."/>
            <person name="Henrissat B."/>
            <person name="Matheny P.B."/>
            <person name="Labbe J."/>
            <person name="Martin F.M."/>
        </authorList>
    </citation>
    <scope>NUCLEOTIDE SEQUENCE</scope>
    <source>
        <strain evidence="1">EC-137</strain>
    </source>
</reference>
<dbReference type="Proteomes" id="UP000814128">
    <property type="component" value="Unassembled WGS sequence"/>
</dbReference>
<accession>A0ACB8QPA2</accession>
<organism evidence="1 2">
    <name type="scientific">Vararia minispora EC-137</name>
    <dbReference type="NCBI Taxonomy" id="1314806"/>
    <lineage>
        <taxon>Eukaryota</taxon>
        <taxon>Fungi</taxon>
        <taxon>Dikarya</taxon>
        <taxon>Basidiomycota</taxon>
        <taxon>Agaricomycotina</taxon>
        <taxon>Agaricomycetes</taxon>
        <taxon>Russulales</taxon>
        <taxon>Lachnocladiaceae</taxon>
        <taxon>Vararia</taxon>
    </lineage>
</organism>
<comment type="caution">
    <text evidence="1">The sequence shown here is derived from an EMBL/GenBank/DDBJ whole genome shotgun (WGS) entry which is preliminary data.</text>
</comment>
<name>A0ACB8QPA2_9AGAM</name>
<protein>
    <submittedName>
        <fullName evidence="1">Uncharacterized protein</fullName>
    </submittedName>
</protein>
<evidence type="ECO:0000313" key="1">
    <source>
        <dbReference type="EMBL" id="KAI0033507.1"/>
    </source>
</evidence>
<evidence type="ECO:0000313" key="2">
    <source>
        <dbReference type="Proteomes" id="UP000814128"/>
    </source>
</evidence>
<proteinExistence type="predicted"/>
<dbReference type="EMBL" id="MU273518">
    <property type="protein sequence ID" value="KAI0033507.1"/>
    <property type="molecule type" value="Genomic_DNA"/>
</dbReference>